<reference evidence="15" key="1">
    <citation type="journal article" date="2019" name="Int. J. Syst. Evol. Microbiol.">
        <title>The Global Catalogue of Microorganisms (GCM) 10K type strain sequencing project: providing services to taxonomists for standard genome sequencing and annotation.</title>
        <authorList>
            <consortium name="The Broad Institute Genomics Platform"/>
            <consortium name="The Broad Institute Genome Sequencing Center for Infectious Disease"/>
            <person name="Wu L."/>
            <person name="Ma J."/>
        </authorList>
    </citation>
    <scope>NUCLEOTIDE SEQUENCE [LARGE SCALE GENOMIC DNA]</scope>
    <source>
        <strain evidence="15">JCM 31047</strain>
    </source>
</reference>
<keyword evidence="2 12" id="KW-0639">Primosome</keyword>
<dbReference type="GO" id="GO:0016787">
    <property type="term" value="F:hydrolase activity"/>
    <property type="evidence" value="ECO:0007669"/>
    <property type="project" value="UniProtKB-KW"/>
</dbReference>
<dbReference type="Gene3D" id="1.10.860.10">
    <property type="entry name" value="DNAb Helicase, Chain A"/>
    <property type="match status" value="1"/>
</dbReference>
<dbReference type="SUPFAM" id="SSF48024">
    <property type="entry name" value="N-terminal domain of DnaB helicase"/>
    <property type="match status" value="1"/>
</dbReference>
<dbReference type="EMBL" id="BMQG01000014">
    <property type="protein sequence ID" value="GGM54151.1"/>
    <property type="molecule type" value="Genomic_DNA"/>
</dbReference>
<feature type="domain" description="SF4 helicase" evidence="13">
    <location>
        <begin position="178"/>
        <end position="448"/>
    </location>
</feature>
<dbReference type="NCBIfam" id="TIGR00665">
    <property type="entry name" value="DnaB"/>
    <property type="match status" value="1"/>
</dbReference>
<dbReference type="GO" id="GO:0043139">
    <property type="term" value="F:5'-3' DNA helicase activity"/>
    <property type="evidence" value="ECO:0007669"/>
    <property type="project" value="UniProtKB-EC"/>
</dbReference>
<dbReference type="GO" id="GO:1990077">
    <property type="term" value="C:primosome complex"/>
    <property type="evidence" value="ECO:0007669"/>
    <property type="project" value="UniProtKB-UniRule"/>
</dbReference>
<comment type="similarity">
    <text evidence="1 12">Belongs to the helicase family. DnaB subfamily.</text>
</comment>
<keyword evidence="6 12" id="KW-0347">Helicase</keyword>
<dbReference type="EC" id="5.6.2.3" evidence="11 12"/>
<evidence type="ECO:0000256" key="9">
    <source>
        <dbReference type="ARBA" id="ARBA00023235"/>
    </source>
</evidence>
<dbReference type="InterPro" id="IPR007692">
    <property type="entry name" value="DNA_helicase_DnaB"/>
</dbReference>
<keyword evidence="9" id="KW-0413">Isomerase</keyword>
<keyword evidence="4 12" id="KW-0547">Nucleotide-binding</keyword>
<evidence type="ECO:0000256" key="7">
    <source>
        <dbReference type="ARBA" id="ARBA00022840"/>
    </source>
</evidence>
<evidence type="ECO:0000256" key="6">
    <source>
        <dbReference type="ARBA" id="ARBA00022806"/>
    </source>
</evidence>
<keyword evidence="7 12" id="KW-0067">ATP-binding</keyword>
<evidence type="ECO:0000256" key="2">
    <source>
        <dbReference type="ARBA" id="ARBA00022515"/>
    </source>
</evidence>
<evidence type="ECO:0000256" key="11">
    <source>
        <dbReference type="NCBIfam" id="TIGR00665"/>
    </source>
</evidence>
<evidence type="ECO:0000256" key="12">
    <source>
        <dbReference type="RuleBase" id="RU362085"/>
    </source>
</evidence>
<keyword evidence="8 12" id="KW-0238">DNA-binding</keyword>
<dbReference type="Gene3D" id="3.40.50.300">
    <property type="entry name" value="P-loop containing nucleotide triphosphate hydrolases"/>
    <property type="match status" value="1"/>
</dbReference>
<evidence type="ECO:0000256" key="1">
    <source>
        <dbReference type="ARBA" id="ARBA00008428"/>
    </source>
</evidence>
<evidence type="ECO:0000256" key="8">
    <source>
        <dbReference type="ARBA" id="ARBA00023125"/>
    </source>
</evidence>
<dbReference type="AlphaFoldDB" id="A0A8H9GRX8"/>
<accession>A0A8H9GRX8</accession>
<proteinExistence type="inferred from homology"/>
<name>A0A8H9GRX8_9DEIO</name>
<keyword evidence="3 12" id="KW-0235">DNA replication</keyword>
<evidence type="ECO:0000313" key="15">
    <source>
        <dbReference type="Proteomes" id="UP000600547"/>
    </source>
</evidence>
<evidence type="ECO:0000256" key="5">
    <source>
        <dbReference type="ARBA" id="ARBA00022801"/>
    </source>
</evidence>
<dbReference type="PANTHER" id="PTHR30153">
    <property type="entry name" value="REPLICATIVE DNA HELICASE DNAB"/>
    <property type="match status" value="1"/>
</dbReference>
<dbReference type="GO" id="GO:0005524">
    <property type="term" value="F:ATP binding"/>
    <property type="evidence" value="ECO:0007669"/>
    <property type="project" value="UniProtKB-UniRule"/>
</dbReference>
<dbReference type="GO" id="GO:0005829">
    <property type="term" value="C:cytosol"/>
    <property type="evidence" value="ECO:0007669"/>
    <property type="project" value="TreeGrafter"/>
</dbReference>
<dbReference type="Pfam" id="PF00772">
    <property type="entry name" value="DnaB"/>
    <property type="match status" value="1"/>
</dbReference>
<dbReference type="InterPro" id="IPR016136">
    <property type="entry name" value="DNA_helicase_N/primase_C"/>
</dbReference>
<dbReference type="InterPro" id="IPR007694">
    <property type="entry name" value="DNA_helicase_DnaB-like_C"/>
</dbReference>
<dbReference type="GO" id="GO:0003677">
    <property type="term" value="F:DNA binding"/>
    <property type="evidence" value="ECO:0007669"/>
    <property type="project" value="UniProtKB-UniRule"/>
</dbReference>
<dbReference type="GO" id="GO:0006269">
    <property type="term" value="P:DNA replication, synthesis of primer"/>
    <property type="evidence" value="ECO:0007669"/>
    <property type="project" value="UniProtKB-UniRule"/>
</dbReference>
<dbReference type="InterPro" id="IPR027417">
    <property type="entry name" value="P-loop_NTPase"/>
</dbReference>
<dbReference type="CDD" id="cd00984">
    <property type="entry name" value="DnaB_C"/>
    <property type="match status" value="1"/>
</dbReference>
<evidence type="ECO:0000313" key="14">
    <source>
        <dbReference type="EMBL" id="GGM54151.1"/>
    </source>
</evidence>
<comment type="function">
    <text evidence="12">The main replicative DNA helicase, it participates in initiation and elongation during chromosome replication. Travels ahead of the DNA replisome, separating dsDNA into templates for DNA synthesis. A processive ATP-dependent 5'-3' DNA helicase it has DNA-dependent ATPase activity.</text>
</comment>
<dbReference type="SUPFAM" id="SSF52540">
    <property type="entry name" value="P-loop containing nucleoside triphosphate hydrolases"/>
    <property type="match status" value="1"/>
</dbReference>
<evidence type="ECO:0000256" key="10">
    <source>
        <dbReference type="ARBA" id="ARBA00048954"/>
    </source>
</evidence>
<dbReference type="Proteomes" id="UP000600547">
    <property type="component" value="Unassembled WGS sequence"/>
</dbReference>
<organism evidence="14 15">
    <name type="scientific">Deinococcus arenae</name>
    <dbReference type="NCBI Taxonomy" id="1452751"/>
    <lineage>
        <taxon>Bacteria</taxon>
        <taxon>Thermotogati</taxon>
        <taxon>Deinococcota</taxon>
        <taxon>Deinococci</taxon>
        <taxon>Deinococcales</taxon>
        <taxon>Deinococcaceae</taxon>
        <taxon>Deinococcus</taxon>
    </lineage>
</organism>
<dbReference type="InterPro" id="IPR007693">
    <property type="entry name" value="DNA_helicase_DnaB-like_N"/>
</dbReference>
<comment type="caution">
    <text evidence="14">The sequence shown here is derived from an EMBL/GenBank/DDBJ whole genome shotgun (WGS) entry which is preliminary data.</text>
</comment>
<comment type="catalytic activity">
    <reaction evidence="10 12">
        <text>ATP + H2O = ADP + phosphate + H(+)</text>
        <dbReference type="Rhea" id="RHEA:13065"/>
        <dbReference type="ChEBI" id="CHEBI:15377"/>
        <dbReference type="ChEBI" id="CHEBI:15378"/>
        <dbReference type="ChEBI" id="CHEBI:30616"/>
        <dbReference type="ChEBI" id="CHEBI:43474"/>
        <dbReference type="ChEBI" id="CHEBI:456216"/>
        <dbReference type="EC" id="5.6.2.3"/>
    </reaction>
</comment>
<dbReference type="InterPro" id="IPR036185">
    <property type="entry name" value="DNA_heli_DnaB-like_N_sf"/>
</dbReference>
<sequence length="448" mass="48776">MTDSAPRVAPHNIEAETALLGSVLLDNDTLTNAAVGHLTPAAFYQRRHQLIWAALPALREARTDAGQPGPIDLITLSEELTRRGQLDEAGGLTYLMGLGDQVPTAAYAEHYARIVQEKAILRAKISAAGKVMQACFDQQLPLEEIDALTSLIPTLTRADAGLESIGGAVEAVLHQAEHGTGPNGAPTGLKDLDDLMGGLEPGRLYVLAARPAMGKTALAFQMAMHVAQKRGRVLGFSLEMPTEEIGARLLCSEARVDLARFSDSRRGNRTALNGRDWERLTSAGNRLHQLPMEMLAKPGLRLQELLDTVRRAHAAQPLSLFVLDYLQLVQVSGRAGENAVQRVTMISTALKSLAMELGIPVLALSQLSRAVEQRPNHRPMLSDLRESGAVEQDADVVMFIYRDEYYNKDTDQHGVAEVILGKQRNGPTGTVKLQFHSAFTRFNDLALH</sequence>
<keyword evidence="15" id="KW-1185">Reference proteome</keyword>
<dbReference type="PROSITE" id="PS51199">
    <property type="entry name" value="SF4_HELICASE"/>
    <property type="match status" value="1"/>
</dbReference>
<dbReference type="PANTHER" id="PTHR30153:SF2">
    <property type="entry name" value="REPLICATIVE DNA HELICASE"/>
    <property type="match status" value="1"/>
</dbReference>
<protein>
    <recommendedName>
        <fullName evidence="11 12">Replicative DNA helicase</fullName>
        <ecNumber evidence="11 12">5.6.2.3</ecNumber>
    </recommendedName>
</protein>
<gene>
    <name evidence="14" type="ORF">GCM10008956_32550</name>
</gene>
<evidence type="ECO:0000256" key="3">
    <source>
        <dbReference type="ARBA" id="ARBA00022705"/>
    </source>
</evidence>
<dbReference type="RefSeq" id="WP_062157184.1">
    <property type="nucleotide sequence ID" value="NZ_BMQG01000014.1"/>
</dbReference>
<evidence type="ECO:0000256" key="4">
    <source>
        <dbReference type="ARBA" id="ARBA00022741"/>
    </source>
</evidence>
<evidence type="ECO:0000259" key="13">
    <source>
        <dbReference type="PROSITE" id="PS51199"/>
    </source>
</evidence>
<dbReference type="Pfam" id="PF03796">
    <property type="entry name" value="DnaB_C"/>
    <property type="match status" value="1"/>
</dbReference>
<keyword evidence="5 12" id="KW-0378">Hydrolase</keyword>